<dbReference type="EMBL" id="SUYC01000012">
    <property type="protein sequence ID" value="MBE6271489.1"/>
    <property type="molecule type" value="Genomic_DNA"/>
</dbReference>
<evidence type="ECO:0000313" key="2">
    <source>
        <dbReference type="Proteomes" id="UP000806522"/>
    </source>
</evidence>
<organism evidence="1 2">
    <name type="scientific">Xylanibacter ruminicola</name>
    <name type="common">Prevotella ruminicola</name>
    <dbReference type="NCBI Taxonomy" id="839"/>
    <lineage>
        <taxon>Bacteria</taxon>
        <taxon>Pseudomonadati</taxon>
        <taxon>Bacteroidota</taxon>
        <taxon>Bacteroidia</taxon>
        <taxon>Bacteroidales</taxon>
        <taxon>Prevotellaceae</taxon>
        <taxon>Xylanibacter</taxon>
    </lineage>
</organism>
<dbReference type="Proteomes" id="UP000806522">
    <property type="component" value="Unassembled WGS sequence"/>
</dbReference>
<sequence>MVTTTYTQEKVSPVDALWTLIQGQTKAVRAALTKRLVEQEKAALAATAADAKMFTQKIKALENDSEGFFKLGGFMSDSSSNADELLEEALTDKYGF</sequence>
<reference evidence="1" key="1">
    <citation type="submission" date="2019-04" db="EMBL/GenBank/DDBJ databases">
        <title>Evolution of Biomass-Degrading Anaerobic Consortia Revealed by Metagenomics.</title>
        <authorList>
            <person name="Peng X."/>
        </authorList>
    </citation>
    <scope>NUCLEOTIDE SEQUENCE</scope>
    <source>
        <strain evidence="1">SIG140</strain>
    </source>
</reference>
<comment type="caution">
    <text evidence="1">The sequence shown here is derived from an EMBL/GenBank/DDBJ whole genome shotgun (WGS) entry which is preliminary data.</text>
</comment>
<gene>
    <name evidence="1" type="ORF">E7101_11155</name>
</gene>
<dbReference type="AlphaFoldDB" id="A0A9D5S8T3"/>
<protein>
    <submittedName>
        <fullName evidence="1">Uncharacterized protein</fullName>
    </submittedName>
</protein>
<evidence type="ECO:0000313" key="1">
    <source>
        <dbReference type="EMBL" id="MBE6271489.1"/>
    </source>
</evidence>
<accession>A0A9D5S8T3</accession>
<name>A0A9D5S8T3_XYLRU</name>
<proteinExistence type="predicted"/>